<feature type="region of interest" description="Disordered" evidence="1">
    <location>
        <begin position="70"/>
        <end position="90"/>
    </location>
</feature>
<evidence type="ECO:0000313" key="3">
    <source>
        <dbReference type="Proteomes" id="UP001046870"/>
    </source>
</evidence>
<comment type="caution">
    <text evidence="2">The sequence shown here is derived from an EMBL/GenBank/DDBJ whole genome shotgun (WGS) entry which is preliminary data.</text>
</comment>
<feature type="compositionally biased region" description="Polar residues" evidence="1">
    <location>
        <begin position="75"/>
        <end position="90"/>
    </location>
</feature>
<organism evidence="2 3">
    <name type="scientific">Megalops atlanticus</name>
    <name type="common">Tarpon</name>
    <name type="synonym">Clupea gigantea</name>
    <dbReference type="NCBI Taxonomy" id="7932"/>
    <lineage>
        <taxon>Eukaryota</taxon>
        <taxon>Metazoa</taxon>
        <taxon>Chordata</taxon>
        <taxon>Craniata</taxon>
        <taxon>Vertebrata</taxon>
        <taxon>Euteleostomi</taxon>
        <taxon>Actinopterygii</taxon>
        <taxon>Neopterygii</taxon>
        <taxon>Teleostei</taxon>
        <taxon>Elopiformes</taxon>
        <taxon>Megalopidae</taxon>
        <taxon>Megalops</taxon>
    </lineage>
</organism>
<dbReference type="AlphaFoldDB" id="A0A9D3Q7G5"/>
<name>A0A9D3Q7G5_MEGAT</name>
<sequence length="90" mass="9722">MLWTVGRCTSDDTALQKKPPLCPFKSGRISVRLPHLPFLISRGTGGALLLLLSIETKHYLTALLFRNKGDLEDGSTVSAPTPPFLSSSPS</sequence>
<keyword evidence="3" id="KW-1185">Reference proteome</keyword>
<gene>
    <name evidence="2" type="ORF">MATL_G00058320</name>
</gene>
<protein>
    <submittedName>
        <fullName evidence="2">Uncharacterized protein</fullName>
    </submittedName>
</protein>
<evidence type="ECO:0000256" key="1">
    <source>
        <dbReference type="SAM" id="MobiDB-lite"/>
    </source>
</evidence>
<accession>A0A9D3Q7G5</accession>
<evidence type="ECO:0000313" key="2">
    <source>
        <dbReference type="EMBL" id="KAG7480634.1"/>
    </source>
</evidence>
<proteinExistence type="predicted"/>
<reference evidence="2" key="1">
    <citation type="submission" date="2021-01" db="EMBL/GenBank/DDBJ databases">
        <authorList>
            <person name="Zahm M."/>
            <person name="Roques C."/>
            <person name="Cabau C."/>
            <person name="Klopp C."/>
            <person name="Donnadieu C."/>
            <person name="Jouanno E."/>
            <person name="Lampietro C."/>
            <person name="Louis A."/>
            <person name="Herpin A."/>
            <person name="Echchiki A."/>
            <person name="Berthelot C."/>
            <person name="Parey E."/>
            <person name="Roest-Crollius H."/>
            <person name="Braasch I."/>
            <person name="Postlethwait J."/>
            <person name="Bobe J."/>
            <person name="Montfort J."/>
            <person name="Bouchez O."/>
            <person name="Begum T."/>
            <person name="Mejri S."/>
            <person name="Adams A."/>
            <person name="Chen W.-J."/>
            <person name="Guiguen Y."/>
        </authorList>
    </citation>
    <scope>NUCLEOTIDE SEQUENCE</scope>
    <source>
        <strain evidence="2">YG-15Mar2019-1</strain>
        <tissue evidence="2">Brain</tissue>
    </source>
</reference>
<dbReference type="EMBL" id="JAFDVH010000004">
    <property type="protein sequence ID" value="KAG7480634.1"/>
    <property type="molecule type" value="Genomic_DNA"/>
</dbReference>
<dbReference type="Proteomes" id="UP001046870">
    <property type="component" value="Chromosome 4"/>
</dbReference>